<organism evidence="2 3">
    <name type="scientific">Tetraparma gracilis</name>
    <dbReference type="NCBI Taxonomy" id="2962635"/>
    <lineage>
        <taxon>Eukaryota</taxon>
        <taxon>Sar</taxon>
        <taxon>Stramenopiles</taxon>
        <taxon>Ochrophyta</taxon>
        <taxon>Bolidophyceae</taxon>
        <taxon>Parmales</taxon>
        <taxon>Triparmaceae</taxon>
        <taxon>Tetraparma</taxon>
    </lineage>
</organism>
<dbReference type="InterPro" id="IPR029071">
    <property type="entry name" value="Ubiquitin-like_domsf"/>
</dbReference>
<evidence type="ECO:0008006" key="4">
    <source>
        <dbReference type="Google" id="ProtNLM"/>
    </source>
</evidence>
<feature type="region of interest" description="Disordered" evidence="1">
    <location>
        <begin position="1"/>
        <end position="41"/>
    </location>
</feature>
<protein>
    <recommendedName>
        <fullName evidence="4">UBX domain-containing protein</fullName>
    </recommendedName>
</protein>
<dbReference type="EMBL" id="BRYB01004332">
    <property type="protein sequence ID" value="GMI29337.1"/>
    <property type="molecule type" value="Genomic_DNA"/>
</dbReference>
<name>A0ABQ6MP29_9STRA</name>
<evidence type="ECO:0000313" key="2">
    <source>
        <dbReference type="EMBL" id="GMI29337.1"/>
    </source>
</evidence>
<evidence type="ECO:0000256" key="1">
    <source>
        <dbReference type="SAM" id="MobiDB-lite"/>
    </source>
</evidence>
<feature type="compositionally biased region" description="Basic and acidic residues" evidence="1">
    <location>
        <begin position="15"/>
        <end position="41"/>
    </location>
</feature>
<comment type="caution">
    <text evidence="2">The sequence shown here is derived from an EMBL/GenBank/DDBJ whole genome shotgun (WGS) entry which is preliminary data.</text>
</comment>
<dbReference type="SUPFAM" id="SSF54236">
    <property type="entry name" value="Ubiquitin-like"/>
    <property type="match status" value="1"/>
</dbReference>
<evidence type="ECO:0000313" key="3">
    <source>
        <dbReference type="Proteomes" id="UP001165060"/>
    </source>
</evidence>
<keyword evidence="3" id="KW-1185">Reference proteome</keyword>
<reference evidence="2 3" key="1">
    <citation type="journal article" date="2023" name="Commun. Biol.">
        <title>Genome analysis of Parmales, the sister group of diatoms, reveals the evolutionary specialization of diatoms from phago-mixotrophs to photoautotrophs.</title>
        <authorList>
            <person name="Ban H."/>
            <person name="Sato S."/>
            <person name="Yoshikawa S."/>
            <person name="Yamada K."/>
            <person name="Nakamura Y."/>
            <person name="Ichinomiya M."/>
            <person name="Sato N."/>
            <person name="Blanc-Mathieu R."/>
            <person name="Endo H."/>
            <person name="Kuwata A."/>
            <person name="Ogata H."/>
        </authorList>
    </citation>
    <scope>NUCLEOTIDE SEQUENCE [LARGE SCALE GENOMIC DNA]</scope>
</reference>
<sequence>LPPPYPPLRYQSSRVADRRREEEREKQRREREEEARREKEREAMVAERRVGFLASLGEEPAAGPGVTALSVRFGGRQERRRFVAAESTLEDVLNWLDGALKEEREKIVLSDGKGRELALEGGGGSTLEELGLPANCGLRARVVDDDEEEEDEEEGGGGE</sequence>
<feature type="non-terminal residue" evidence="2">
    <location>
        <position position="1"/>
    </location>
</feature>
<accession>A0ABQ6MP29</accession>
<gene>
    <name evidence="2" type="ORF">TeGR_g7123</name>
</gene>
<proteinExistence type="predicted"/>
<dbReference type="Proteomes" id="UP001165060">
    <property type="component" value="Unassembled WGS sequence"/>
</dbReference>